<dbReference type="InterPro" id="IPR033900">
    <property type="entry name" value="Gram_neg_porin_domain"/>
</dbReference>
<dbReference type="SUPFAM" id="SSF56935">
    <property type="entry name" value="Porins"/>
    <property type="match status" value="1"/>
</dbReference>
<sequence length="340" mass="37402">MKKTLVALSVLMAATSAQAIELYNQDGVTVNMTGDVEVRYKKDIGKDQNTKQEIDDADFGFDTRYAVNDDLQVGAFLEFSGDNSDRANDKTSVGNVYVGFYHTSYGDLKIGKLDTQMDDAGIGNDYLFGVNSFFNDSNFGGEEAIRYDLDTGSFYMGLGLIQDKHEAQAIGKDGHYFDVKLGYRVADFDFTAFVADAELKGKVLNNVVTLDKDETLMALEVRYAGVENLNLELGYYTVDTDFRTGGSTDVDTIAFAADYTWDKWNFAGGYSHTDYSDNYTIGTLNDAKDAVTYAKAEDFGQWFLNAGYGIAPNTTVYVEIGDNDKANSDLGYGIGVKATF</sequence>
<evidence type="ECO:0000256" key="1">
    <source>
        <dbReference type="ARBA" id="ARBA00004571"/>
    </source>
</evidence>
<proteinExistence type="predicted"/>
<dbReference type="GO" id="GO:0015288">
    <property type="term" value="F:porin activity"/>
    <property type="evidence" value="ECO:0007669"/>
    <property type="project" value="InterPro"/>
</dbReference>
<evidence type="ECO:0000313" key="7">
    <source>
        <dbReference type="Proteomes" id="UP000078406"/>
    </source>
</evidence>
<dbReference type="Proteomes" id="UP000078406">
    <property type="component" value="Unassembled WGS sequence"/>
</dbReference>
<feature type="domain" description="Porin" evidence="5">
    <location>
        <begin position="7"/>
        <end position="325"/>
    </location>
</feature>
<accession>A0A177Y456</accession>
<feature type="signal peptide" evidence="4">
    <location>
        <begin position="1"/>
        <end position="19"/>
    </location>
</feature>
<evidence type="ECO:0000313" key="6">
    <source>
        <dbReference type="EMBL" id="OAJ95652.1"/>
    </source>
</evidence>
<keyword evidence="3" id="KW-0472">Membrane</keyword>
<comment type="subcellular location">
    <subcellularLocation>
        <location evidence="1">Cell outer membrane</location>
        <topology evidence="1">Multi-pass membrane protein</topology>
    </subcellularLocation>
</comment>
<dbReference type="AlphaFoldDB" id="A0A177Y456"/>
<feature type="chain" id="PRO_5008079445" description="Porin domain-containing protein" evidence="4">
    <location>
        <begin position="20"/>
        <end position="340"/>
    </location>
</feature>
<dbReference type="Pfam" id="PF13609">
    <property type="entry name" value="Porin_4"/>
    <property type="match status" value="1"/>
</dbReference>
<dbReference type="InterPro" id="IPR050298">
    <property type="entry name" value="Gram-neg_bact_OMP"/>
</dbReference>
<dbReference type="RefSeq" id="WP_054963082.1">
    <property type="nucleotide sequence ID" value="NZ_LLEI02000017.1"/>
</dbReference>
<keyword evidence="2 4" id="KW-0732">Signal</keyword>
<gene>
    <name evidence="6" type="ORF">APB76_03860</name>
</gene>
<dbReference type="GO" id="GO:0009279">
    <property type="term" value="C:cell outer membrane"/>
    <property type="evidence" value="ECO:0007669"/>
    <property type="project" value="UniProtKB-SubCell"/>
</dbReference>
<comment type="caution">
    <text evidence="6">The sequence shown here is derived from an EMBL/GenBank/DDBJ whole genome shotgun (WGS) entry which is preliminary data.</text>
</comment>
<dbReference type="Gene3D" id="2.40.160.10">
    <property type="entry name" value="Porin"/>
    <property type="match status" value="1"/>
</dbReference>
<evidence type="ECO:0000256" key="2">
    <source>
        <dbReference type="ARBA" id="ARBA00022729"/>
    </source>
</evidence>
<reference evidence="6 7" key="1">
    <citation type="journal article" date="2016" name="Syst. Appl. Microbiol.">
        <title>Vibrio bivalvicida sp. nov., a novel larval pathogen for bivalve molluscs reared in a hatchery.</title>
        <authorList>
            <person name="Dubert J."/>
            <person name="Romalde J.L."/>
            <person name="Prado S."/>
            <person name="Barja J.L."/>
        </authorList>
    </citation>
    <scope>NUCLEOTIDE SEQUENCE [LARGE SCALE GENOMIC DNA]</scope>
    <source>
        <strain evidence="6 7">605</strain>
    </source>
</reference>
<evidence type="ECO:0000256" key="4">
    <source>
        <dbReference type="SAM" id="SignalP"/>
    </source>
</evidence>
<dbReference type="PANTHER" id="PTHR34501">
    <property type="entry name" value="PROTEIN YDDL-RELATED"/>
    <property type="match status" value="1"/>
</dbReference>
<protein>
    <recommendedName>
        <fullName evidence="5">Porin domain-containing protein</fullName>
    </recommendedName>
</protein>
<organism evidence="6 7">
    <name type="scientific">Vibrio bivalvicida</name>
    <dbReference type="NCBI Taxonomy" id="1276888"/>
    <lineage>
        <taxon>Bacteria</taxon>
        <taxon>Pseudomonadati</taxon>
        <taxon>Pseudomonadota</taxon>
        <taxon>Gammaproteobacteria</taxon>
        <taxon>Vibrionales</taxon>
        <taxon>Vibrionaceae</taxon>
        <taxon>Vibrio</taxon>
        <taxon>Vibrio oreintalis group</taxon>
    </lineage>
</organism>
<dbReference type="EMBL" id="LLEI02000017">
    <property type="protein sequence ID" value="OAJ95652.1"/>
    <property type="molecule type" value="Genomic_DNA"/>
</dbReference>
<dbReference type="InterPro" id="IPR023614">
    <property type="entry name" value="Porin_dom_sf"/>
</dbReference>
<name>A0A177Y456_9VIBR</name>
<dbReference type="PANTHER" id="PTHR34501:SF2">
    <property type="entry name" value="OUTER MEMBRANE PORIN F-RELATED"/>
    <property type="match status" value="1"/>
</dbReference>
<evidence type="ECO:0000259" key="5">
    <source>
        <dbReference type="Pfam" id="PF13609"/>
    </source>
</evidence>
<evidence type="ECO:0000256" key="3">
    <source>
        <dbReference type="ARBA" id="ARBA00023136"/>
    </source>
</evidence>